<protein>
    <submittedName>
        <fullName evidence="2">Uncharacterized protein</fullName>
    </submittedName>
</protein>
<dbReference type="Proteomes" id="UP001302978">
    <property type="component" value="Chromosome"/>
</dbReference>
<accession>A0AA96V0D5</accession>
<proteinExistence type="predicted"/>
<dbReference type="AlphaFoldDB" id="A0AA96V0D5"/>
<name>A0AA96V0D5_9EURY</name>
<organism evidence="2 3">
    <name type="scientific">Methanimicrococcus hongohii</name>
    <dbReference type="NCBI Taxonomy" id="3028295"/>
    <lineage>
        <taxon>Archaea</taxon>
        <taxon>Methanobacteriati</taxon>
        <taxon>Methanobacteriota</taxon>
        <taxon>Stenosarchaea group</taxon>
        <taxon>Methanomicrobia</taxon>
        <taxon>Methanosarcinales</taxon>
        <taxon>Methanosarcinaceae</taxon>
        <taxon>Methanimicrococcus</taxon>
    </lineage>
</organism>
<reference evidence="2 3" key="1">
    <citation type="submission" date="2023-07" db="EMBL/GenBank/DDBJ databases">
        <title>Closed genoem sequence of Methanomicrococcus sp. Hf6.</title>
        <authorList>
            <person name="Poehlein A."/>
            <person name="Protasov E."/>
            <person name="Platt K."/>
            <person name="Reeh H."/>
            <person name="Daniel R."/>
            <person name="Brune A."/>
        </authorList>
    </citation>
    <scope>NUCLEOTIDE SEQUENCE [LARGE SCALE GENOMIC DNA]</scope>
    <source>
        <strain evidence="2 3">Hf6</strain>
    </source>
</reference>
<evidence type="ECO:0000313" key="2">
    <source>
        <dbReference type="EMBL" id="WNY24069.1"/>
    </source>
</evidence>
<feature type="transmembrane region" description="Helical" evidence="1">
    <location>
        <begin position="6"/>
        <end position="22"/>
    </location>
</feature>
<feature type="transmembrane region" description="Helical" evidence="1">
    <location>
        <begin position="27"/>
        <end position="44"/>
    </location>
</feature>
<evidence type="ECO:0000256" key="1">
    <source>
        <dbReference type="SAM" id="Phobius"/>
    </source>
</evidence>
<sequence>MNKKLYIIYVSIVVILSFIFLVKGASLTTMILFMIFISFLWAVIDHKFGNV</sequence>
<keyword evidence="1" id="KW-0472">Membrane</keyword>
<keyword evidence="1" id="KW-1133">Transmembrane helix</keyword>
<keyword evidence="1" id="KW-0812">Transmembrane</keyword>
<gene>
    <name evidence="2" type="ORF">MmiHf6_13940</name>
</gene>
<keyword evidence="3" id="KW-1185">Reference proteome</keyword>
<dbReference type="KEGG" id="mehf:MmiHf6_13940"/>
<evidence type="ECO:0000313" key="3">
    <source>
        <dbReference type="Proteomes" id="UP001302978"/>
    </source>
</evidence>
<dbReference type="EMBL" id="CP131059">
    <property type="protein sequence ID" value="WNY24069.1"/>
    <property type="molecule type" value="Genomic_DNA"/>
</dbReference>